<evidence type="ECO:0000313" key="3">
    <source>
        <dbReference type="EMBL" id="GIZ91671.1"/>
    </source>
</evidence>
<proteinExistence type="predicted"/>
<dbReference type="EMBL" id="BPMS01000002">
    <property type="protein sequence ID" value="GIZ87522.1"/>
    <property type="molecule type" value="Genomic_DNA"/>
</dbReference>
<dbReference type="AlphaFoldDB" id="A0AA37CE91"/>
<dbReference type="Proteomes" id="UP000887212">
    <property type="component" value="Unassembled WGS sequence"/>
</dbReference>
<keyword evidence="1" id="KW-0175">Coiled coil</keyword>
<evidence type="ECO:0000313" key="2">
    <source>
        <dbReference type="EMBL" id="GIZ87522.1"/>
    </source>
</evidence>
<reference evidence="2 5" key="1">
    <citation type="submission" date="2021-07" db="EMBL/GenBank/DDBJ databases">
        <title>Whole genome sequencing of carbapenem-resistant Pseudomonas spp. isolated in Japan.</title>
        <authorList>
            <person name="Suzuki M."/>
            <person name="Maehana S."/>
            <person name="Kitasato H."/>
        </authorList>
    </citation>
    <scope>NUCLEOTIDE SEQUENCE</scope>
    <source>
        <strain evidence="2">KAM435</strain>
        <strain evidence="3 5">KAM436</strain>
    </source>
</reference>
<dbReference type="Gene3D" id="3.40.1360.10">
    <property type="match status" value="1"/>
</dbReference>
<gene>
    <name evidence="2" type="primary">orf37</name>
    <name evidence="2" type="ORF">KAM435_08490</name>
    <name evidence="3" type="ORF">KAM436_06390</name>
</gene>
<comment type="caution">
    <text evidence="2">The sequence shown here is derived from an EMBL/GenBank/DDBJ whole genome shotgun (WGS) entry which is preliminary data.</text>
</comment>
<accession>A0AA37CE91</accession>
<organism evidence="2 4">
    <name type="scientific">Aquipseudomonas alcaligenes</name>
    <name type="common">Pseudomonas alcaligenes</name>
    <dbReference type="NCBI Taxonomy" id="43263"/>
    <lineage>
        <taxon>Bacteria</taxon>
        <taxon>Pseudomonadati</taxon>
        <taxon>Pseudomonadota</taxon>
        <taxon>Gammaproteobacteria</taxon>
        <taxon>Pseudomonadales</taxon>
        <taxon>Pseudomonadaceae</taxon>
        <taxon>Aquipseudomonas</taxon>
    </lineage>
</organism>
<dbReference type="EMBL" id="BPMT01000002">
    <property type="protein sequence ID" value="GIZ91671.1"/>
    <property type="molecule type" value="Genomic_DNA"/>
</dbReference>
<feature type="coiled-coil region" evidence="1">
    <location>
        <begin position="285"/>
        <end position="312"/>
    </location>
</feature>
<dbReference type="Proteomes" id="UP000887228">
    <property type="component" value="Unassembled WGS sequence"/>
</dbReference>
<evidence type="ECO:0008006" key="6">
    <source>
        <dbReference type="Google" id="ProtNLM"/>
    </source>
</evidence>
<evidence type="ECO:0000313" key="5">
    <source>
        <dbReference type="Proteomes" id="UP000887228"/>
    </source>
</evidence>
<dbReference type="CDD" id="cd01029">
    <property type="entry name" value="TOPRIM_primases"/>
    <property type="match status" value="1"/>
</dbReference>
<evidence type="ECO:0000256" key="1">
    <source>
        <dbReference type="SAM" id="Coils"/>
    </source>
</evidence>
<dbReference type="InterPro" id="IPR034154">
    <property type="entry name" value="TOPRIM_DnaG/twinkle"/>
</dbReference>
<protein>
    <recommendedName>
        <fullName evidence="6">Bifunctional DNA primase/helicase</fullName>
    </recommendedName>
</protein>
<name>A0AA37CE91_AQUAC</name>
<dbReference type="Pfam" id="PF13155">
    <property type="entry name" value="Toprim_2"/>
    <property type="match status" value="1"/>
</dbReference>
<sequence>MQMKESLRAEVLRRIERDFELKHMTGTNYMRKGKCPAHSCGQKTLYTFHDSPWMLICGRVEKCGHRVHVKELYDDLFNDWSKTAPATAENPTATARAYLEFARGFRLDLIEGWFTQENYWSRDINAGSATVRFPLEKGGYWERLIDRPERFGKQKARFKPGESYKGVWWCPPSVDLLEVDELWVVEGIFDAIALLHHDTAAVSMMSSAPFPAESLQALIKLRTEAGKRLPRLVWALDNEPVARANMRRWAKEARELGFTCKAAVIPQRGGKKTDWNDLHQRWAFIEGADDRAKRIEQDLKEARHEGDLLLAESAEEKGLLMYDWAPKAEFSFSFKSRLYWFKFDLEKYDRTMRDLEESERIEDKQLNDKQRREKALRQSGSVVRIANCYFQALYYMRNELTDEAWYYFRVERPDGPAIKSTFSAAQLSSAPEFKKRLLNVANGAMYTGSPLQLERMLEPQLDRLKTVNTIDWIGYSREHGAYVFNDLAIAGGKVYKLNEEDFFDVGALSIKSQSQSPVLQINTDLSAYDESWFDVFWRCFGARGVVVLAWWLGALTVEQIRQVQKSFPFLELVGEPGAGKSTIVELFWKLVGRMEYEGFDPSKATPASRARNFAQVGNLPVVLIESEREQQDGAPVKHYDWDELKTAYNGRSVRSTGVKNNGNDTREPPFRGALLIAQNNPVKASEPILQRICHVHLTSENHTPQTKQLAEQLERWPIESVSGFLVKALQREQEIVQTVTERTSGYEQELLARPGIRTVRIAKNHAQLLSLVDALALVVPLGEERVALVQQEVARMAEERQQAINADHPTVREFWDLFEFLNGMDDDGGALNHSRKQGYVAVNLNEFVEMAANKRQQVPPLGELKRLLKTSKSPKFVESNKAINSARQTDAFNRAKTVRCWLFQQ</sequence>
<evidence type="ECO:0000313" key="4">
    <source>
        <dbReference type="Proteomes" id="UP000887212"/>
    </source>
</evidence>